<evidence type="ECO:0000313" key="2">
    <source>
        <dbReference type="EMBL" id="QHT78577.1"/>
    </source>
</evidence>
<protein>
    <submittedName>
        <fullName evidence="2">Uncharacterized protein</fullName>
    </submittedName>
</protein>
<dbReference type="EMBL" id="MN739934">
    <property type="protein sequence ID" value="QHT78577.1"/>
    <property type="molecule type" value="Genomic_DNA"/>
</dbReference>
<accession>A0A6C0HDY2</accession>
<sequence length="185" mass="22177">MTLNLSFLYETSQVALEEAHIEIKELTQKCNSYESKIKDLEEKIEELESDKEYYTFLYEKEPEEIEEDTENTETDIETDIEYASSDIRKEVENDIEKEDKLINLGLEISRLQFEISELFHLLKKDLTDIEYERYKTEKRSYYKLIEVLHSIYKGSNKLDIFDILIKIIKKEKRVYECDAELSNLQ</sequence>
<keyword evidence="1" id="KW-0175">Coiled coil</keyword>
<evidence type="ECO:0000256" key="1">
    <source>
        <dbReference type="SAM" id="Coils"/>
    </source>
</evidence>
<proteinExistence type="predicted"/>
<dbReference type="AlphaFoldDB" id="A0A6C0HDY2"/>
<name>A0A6C0HDY2_9ZZZZ</name>
<organism evidence="2">
    <name type="scientific">viral metagenome</name>
    <dbReference type="NCBI Taxonomy" id="1070528"/>
    <lineage>
        <taxon>unclassified sequences</taxon>
        <taxon>metagenomes</taxon>
        <taxon>organismal metagenomes</taxon>
    </lineage>
</organism>
<feature type="coiled-coil region" evidence="1">
    <location>
        <begin position="9"/>
        <end position="57"/>
    </location>
</feature>
<reference evidence="2" key="1">
    <citation type="journal article" date="2020" name="Nature">
        <title>Giant virus diversity and host interactions through global metagenomics.</title>
        <authorList>
            <person name="Schulz F."/>
            <person name="Roux S."/>
            <person name="Paez-Espino D."/>
            <person name="Jungbluth S."/>
            <person name="Walsh D.A."/>
            <person name="Denef V.J."/>
            <person name="McMahon K.D."/>
            <person name="Konstantinidis K.T."/>
            <person name="Eloe-Fadrosh E.A."/>
            <person name="Kyrpides N.C."/>
            <person name="Woyke T."/>
        </authorList>
    </citation>
    <scope>NUCLEOTIDE SEQUENCE</scope>
    <source>
        <strain evidence="2">GVMAG-M-3300023179-92</strain>
    </source>
</reference>